<reference evidence="2 3" key="1">
    <citation type="submission" date="2017-09" db="EMBL/GenBank/DDBJ databases">
        <title>WGS assembly of Aquilegia coerulea Goldsmith.</title>
        <authorList>
            <person name="Hodges S."/>
            <person name="Kramer E."/>
            <person name="Nordborg M."/>
            <person name="Tomkins J."/>
            <person name="Borevitz J."/>
            <person name="Derieg N."/>
            <person name="Yan J."/>
            <person name="Mihaltcheva S."/>
            <person name="Hayes R.D."/>
            <person name="Rokhsar D."/>
        </authorList>
    </citation>
    <scope>NUCLEOTIDE SEQUENCE [LARGE SCALE GENOMIC DNA]</scope>
    <source>
        <strain evidence="3">cv. Goldsmith</strain>
    </source>
</reference>
<keyword evidence="3" id="KW-1185">Reference proteome</keyword>
<dbReference type="EMBL" id="KZ305040">
    <property type="protein sequence ID" value="PIA40990.1"/>
    <property type="molecule type" value="Genomic_DNA"/>
</dbReference>
<proteinExistence type="predicted"/>
<keyword evidence="1" id="KW-0812">Transmembrane</keyword>
<dbReference type="InParanoid" id="A0A2G5DBS9"/>
<feature type="transmembrane region" description="Helical" evidence="1">
    <location>
        <begin position="12"/>
        <end position="38"/>
    </location>
</feature>
<dbReference type="AlphaFoldDB" id="A0A2G5DBS9"/>
<gene>
    <name evidence="2" type="ORF">AQUCO_02300043v1</name>
</gene>
<keyword evidence="1" id="KW-1133">Transmembrane helix</keyword>
<evidence type="ECO:0000313" key="2">
    <source>
        <dbReference type="EMBL" id="PIA40990.1"/>
    </source>
</evidence>
<organism evidence="2 3">
    <name type="scientific">Aquilegia coerulea</name>
    <name type="common">Rocky mountain columbine</name>
    <dbReference type="NCBI Taxonomy" id="218851"/>
    <lineage>
        <taxon>Eukaryota</taxon>
        <taxon>Viridiplantae</taxon>
        <taxon>Streptophyta</taxon>
        <taxon>Embryophyta</taxon>
        <taxon>Tracheophyta</taxon>
        <taxon>Spermatophyta</taxon>
        <taxon>Magnoliopsida</taxon>
        <taxon>Ranunculales</taxon>
        <taxon>Ranunculaceae</taxon>
        <taxon>Thalictroideae</taxon>
        <taxon>Aquilegia</taxon>
    </lineage>
</organism>
<evidence type="ECO:0000256" key="1">
    <source>
        <dbReference type="SAM" id="Phobius"/>
    </source>
</evidence>
<keyword evidence="1" id="KW-0472">Membrane</keyword>
<accession>A0A2G5DBS9</accession>
<evidence type="ECO:0000313" key="3">
    <source>
        <dbReference type="Proteomes" id="UP000230069"/>
    </source>
</evidence>
<dbReference type="Proteomes" id="UP000230069">
    <property type="component" value="Unassembled WGS sequence"/>
</dbReference>
<sequence length="169" mass="19125">MKLNHQTRHSFCLLPIYPIHILSFTLIISYFYLFLYAFTLIQVIPGYTQAIPIKAYQLKYINIYSLGYVTIPHQTTITNNHTPTSSTINEYISCSLSTPLLPNDTSPSLSSYPKSKSYGRLQLFNATSQDLNAADMSCSGPPEELLVPLQKQTIHSKCCEAVCIYTFRN</sequence>
<protein>
    <submittedName>
        <fullName evidence="2">Uncharacterized protein</fullName>
    </submittedName>
</protein>
<name>A0A2G5DBS9_AQUCA</name>